<dbReference type="EMBL" id="BDRX01000026">
    <property type="protein sequence ID" value="GBF91733.1"/>
    <property type="molecule type" value="Genomic_DNA"/>
</dbReference>
<feature type="compositionally biased region" description="Pro residues" evidence="3">
    <location>
        <begin position="841"/>
        <end position="852"/>
    </location>
</feature>
<feature type="region of interest" description="Disordered" evidence="3">
    <location>
        <begin position="638"/>
        <end position="802"/>
    </location>
</feature>
<evidence type="ECO:0000256" key="2">
    <source>
        <dbReference type="PROSITE-ProRule" id="PRU00283"/>
    </source>
</evidence>
<evidence type="ECO:0000256" key="1">
    <source>
        <dbReference type="ARBA" id="ARBA00023175"/>
    </source>
</evidence>
<dbReference type="PROSITE" id="PS50067">
    <property type="entry name" value="KINESIN_MOTOR_2"/>
    <property type="match status" value="1"/>
</dbReference>
<proteinExistence type="inferred from homology"/>
<evidence type="ECO:0000259" key="4">
    <source>
        <dbReference type="PROSITE" id="PS50067"/>
    </source>
</evidence>
<reference evidence="5 6" key="1">
    <citation type="journal article" date="2018" name="Sci. Rep.">
        <title>Raphidocelis subcapitata (=Pseudokirchneriella subcapitata) provides an insight into genome evolution and environmental adaptations in the Sphaeropleales.</title>
        <authorList>
            <person name="Suzuki S."/>
            <person name="Yamaguchi H."/>
            <person name="Nakajima N."/>
            <person name="Kawachi M."/>
        </authorList>
    </citation>
    <scope>NUCLEOTIDE SEQUENCE [LARGE SCALE GENOMIC DNA]</scope>
    <source>
        <strain evidence="5 6">NIES-35</strain>
    </source>
</reference>
<feature type="compositionally biased region" description="Low complexity" evidence="3">
    <location>
        <begin position="961"/>
        <end position="992"/>
    </location>
</feature>
<feature type="compositionally biased region" description="Low complexity" evidence="3">
    <location>
        <begin position="689"/>
        <end position="716"/>
    </location>
</feature>
<gene>
    <name evidence="5" type="ORF">Rsub_04037</name>
</gene>
<dbReference type="Proteomes" id="UP000247498">
    <property type="component" value="Unassembled WGS sequence"/>
</dbReference>
<dbReference type="PANTHER" id="PTHR47968">
    <property type="entry name" value="CENTROMERE PROTEIN E"/>
    <property type="match status" value="1"/>
</dbReference>
<dbReference type="GO" id="GO:0005524">
    <property type="term" value="F:ATP binding"/>
    <property type="evidence" value="ECO:0007669"/>
    <property type="project" value="UniProtKB-UniRule"/>
</dbReference>
<feature type="domain" description="Kinesin motor" evidence="4">
    <location>
        <begin position="18"/>
        <end position="314"/>
    </location>
</feature>
<dbReference type="InterPro" id="IPR027417">
    <property type="entry name" value="P-loop_NTPase"/>
</dbReference>
<feature type="region of interest" description="Disordered" evidence="3">
    <location>
        <begin position="818"/>
        <end position="860"/>
    </location>
</feature>
<dbReference type="PANTHER" id="PTHR47968:SF29">
    <property type="entry name" value="KINESIN-LIKE PROTEIN"/>
    <property type="match status" value="1"/>
</dbReference>
<dbReference type="Gene3D" id="3.40.850.10">
    <property type="entry name" value="Kinesin motor domain"/>
    <property type="match status" value="1"/>
</dbReference>
<keyword evidence="1 2" id="KW-0505">Motor protein</keyword>
<feature type="binding site" evidence="2">
    <location>
        <begin position="94"/>
        <end position="101"/>
    </location>
    <ligand>
        <name>ATP</name>
        <dbReference type="ChEBI" id="CHEBI:30616"/>
    </ligand>
</feature>
<feature type="compositionally biased region" description="Pro residues" evidence="3">
    <location>
        <begin position="907"/>
        <end position="924"/>
    </location>
</feature>
<protein>
    <submittedName>
        <fullName evidence="5">Kinesin</fullName>
    </submittedName>
</protein>
<dbReference type="InterPro" id="IPR027640">
    <property type="entry name" value="Kinesin-like_fam"/>
</dbReference>
<dbReference type="InterPro" id="IPR001752">
    <property type="entry name" value="Kinesin_motor_dom"/>
</dbReference>
<dbReference type="AlphaFoldDB" id="A0A2V0P1M0"/>
<keyword evidence="2" id="KW-0067">ATP-binding</keyword>
<feature type="compositionally biased region" description="Low complexity" evidence="3">
    <location>
        <begin position="818"/>
        <end position="840"/>
    </location>
</feature>
<dbReference type="SMART" id="SM00129">
    <property type="entry name" value="KISc"/>
    <property type="match status" value="1"/>
</dbReference>
<accession>A0A2V0P1M0</accession>
<evidence type="ECO:0000313" key="5">
    <source>
        <dbReference type="EMBL" id="GBF91733.1"/>
    </source>
</evidence>
<dbReference type="STRING" id="307507.A0A2V0P1M0"/>
<dbReference type="GO" id="GO:0007018">
    <property type="term" value="P:microtubule-based movement"/>
    <property type="evidence" value="ECO:0007669"/>
    <property type="project" value="InterPro"/>
</dbReference>
<comment type="similarity">
    <text evidence="2">Belongs to the TRAFAC class myosin-kinesin ATPase superfamily. Kinesin family.</text>
</comment>
<dbReference type="SUPFAM" id="SSF52540">
    <property type="entry name" value="P-loop containing nucleoside triphosphate hydrolases"/>
    <property type="match status" value="1"/>
</dbReference>
<sequence length="1021" mass="102106">MAAFPPTPQTPYAPKVGSVVNISRVPLPSQEQATLSVAVRDYLDQVQNRTKERRYTFDVAYGPAATNADVYNGAIRELAGGVTKGLNGTVFAYGATGSGKTFTMVGTPGDPGLMVRSLSDVFAARAALGPDGGGEDFGVTCSYLEVIYDLLVKASGPLELREDPDAGPCVAGLRRIEVSSAAEIMAALEEGNRRRKTDSTEANAASSRSHAILEIAVTRTPRGVYRGATLSGKLRLVDLAGSLLALANCINALGKGGRTGTAYVPYRNSKLTRLLKDALSGNSRTAMVATVASGADNYHNTVNTLKYADRAKEIKTHVVQNVGSVEAHVADYQRIIDGLQSEVQALRSRVASAPPRTAPGAAALAAAAAAAPEFGPQAATAGAAAAAAAAGAGSEGGGGGEAEALALIDALAGDINDNALFELEDVNVMHAYELQNIDAMLEAGTATPEERREALERRAALREAAAANAAEAGELREDIAQNEAARREIERRIDAAIEGNSSVNFLSILSTFRIQAVRLQELKFQVAVRDQVIREQRDVIANVWRILTASGLTREAVLDIAHAEGILGALQLPEEGAGPPTVGASRLPPALGASGASGAAAAAAAAAARGGGQASLTGGGARYRYKFWAQYSDADGGGAGAFGPPSPGLPTSPDLRRLPPAGPGPSAIGGAARDPQQAQQRRESPSRIPHAPGAAAAAAGAVEASAGPRAPQAAAPAPQPGLGGSYAAVQRQRRDSKVHAAAAAAPPPPPKQQQQQQPRQCAGPGAAAAAAAAAPERAPRRQGSKQQRDGGDAGATAAAAAAGGAGRVALGAGAIGSARAAGAAAGGAPRSSRAQQQLPPAAAPPQPPPRPPAANAAAAAADRGAALAAAYAAPAAVSDKVAKLLRLKRGGSVGALPAAGGAGPAAAAPPPPLPLPPPPQPPRQPAAAPQAGGVPLPGIAAGAPALARLRRQQLQHLLAATAAAPPAPAPAAAATAQASRAHAAAAAQGAQAGPPPRPGGRAPAAVRNPTGGAPIPPQNST</sequence>
<feature type="compositionally biased region" description="Low complexity" evidence="3">
    <location>
        <begin position="925"/>
        <end position="939"/>
    </location>
</feature>
<evidence type="ECO:0000256" key="3">
    <source>
        <dbReference type="SAM" id="MobiDB-lite"/>
    </source>
</evidence>
<dbReference type="GO" id="GO:0003777">
    <property type="term" value="F:microtubule motor activity"/>
    <property type="evidence" value="ECO:0007669"/>
    <property type="project" value="InterPro"/>
</dbReference>
<organism evidence="5 6">
    <name type="scientific">Raphidocelis subcapitata</name>
    <dbReference type="NCBI Taxonomy" id="307507"/>
    <lineage>
        <taxon>Eukaryota</taxon>
        <taxon>Viridiplantae</taxon>
        <taxon>Chlorophyta</taxon>
        <taxon>core chlorophytes</taxon>
        <taxon>Chlorophyceae</taxon>
        <taxon>CS clade</taxon>
        <taxon>Sphaeropleales</taxon>
        <taxon>Selenastraceae</taxon>
        <taxon>Raphidocelis</taxon>
    </lineage>
</organism>
<feature type="region of interest" description="Disordered" evidence="3">
    <location>
        <begin position="893"/>
        <end position="939"/>
    </location>
</feature>
<dbReference type="GO" id="GO:0008017">
    <property type="term" value="F:microtubule binding"/>
    <property type="evidence" value="ECO:0007669"/>
    <property type="project" value="InterPro"/>
</dbReference>
<feature type="compositionally biased region" description="Low complexity" evidence="3">
    <location>
        <begin position="664"/>
        <end position="679"/>
    </location>
</feature>
<evidence type="ECO:0000313" key="6">
    <source>
        <dbReference type="Proteomes" id="UP000247498"/>
    </source>
</evidence>
<dbReference type="InterPro" id="IPR036961">
    <property type="entry name" value="Kinesin_motor_dom_sf"/>
</dbReference>
<feature type="region of interest" description="Disordered" evidence="3">
    <location>
        <begin position="961"/>
        <end position="1021"/>
    </location>
</feature>
<dbReference type="Pfam" id="PF00225">
    <property type="entry name" value="Kinesin"/>
    <property type="match status" value="1"/>
</dbReference>
<comment type="caution">
    <text evidence="5">The sequence shown here is derived from an EMBL/GenBank/DDBJ whole genome shotgun (WGS) entry which is preliminary data.</text>
</comment>
<dbReference type="InParanoid" id="A0A2V0P1M0"/>
<dbReference type="OrthoDB" id="3176171at2759"/>
<keyword evidence="2" id="KW-0547">Nucleotide-binding</keyword>
<feature type="compositionally biased region" description="Low complexity" evidence="3">
    <location>
        <begin position="752"/>
        <end position="776"/>
    </location>
</feature>
<dbReference type="FunCoup" id="A0A2V0P1M0">
    <property type="interactions" value="57"/>
</dbReference>
<name>A0A2V0P1M0_9CHLO</name>
<keyword evidence="6" id="KW-1185">Reference proteome</keyword>
<dbReference type="PRINTS" id="PR00380">
    <property type="entry name" value="KINESINHEAVY"/>
</dbReference>